<dbReference type="SUPFAM" id="SSF103473">
    <property type="entry name" value="MFS general substrate transporter"/>
    <property type="match status" value="1"/>
</dbReference>
<dbReference type="PANTHER" id="PTHR23546:SF1">
    <property type="entry name" value="MEMBRANE PROTEIN"/>
    <property type="match status" value="1"/>
</dbReference>
<dbReference type="PANTHER" id="PTHR23546">
    <property type="entry name" value="TRANSPORT PROTEIN"/>
    <property type="match status" value="1"/>
</dbReference>
<feature type="transmembrane region" description="Helical" evidence="4">
    <location>
        <begin position="150"/>
        <end position="171"/>
    </location>
</feature>
<dbReference type="Gene3D" id="1.20.1250.20">
    <property type="entry name" value="MFS general substrate transporter like domains"/>
    <property type="match status" value="1"/>
</dbReference>
<feature type="transmembrane region" description="Helical" evidence="4">
    <location>
        <begin position="177"/>
        <end position="195"/>
    </location>
</feature>
<dbReference type="Pfam" id="PF07690">
    <property type="entry name" value="MFS_1"/>
    <property type="match status" value="1"/>
</dbReference>
<dbReference type="InterPro" id="IPR036259">
    <property type="entry name" value="MFS_trans_sf"/>
</dbReference>
<feature type="transmembrane region" description="Helical" evidence="4">
    <location>
        <begin position="342"/>
        <end position="364"/>
    </location>
</feature>
<dbReference type="RefSeq" id="WP_055433916.1">
    <property type="nucleotide sequence ID" value="NZ_CYHA01000003.1"/>
</dbReference>
<dbReference type="STRING" id="375574.GCA_001418035_01542"/>
<sequence>MVLPFSSPQLLLTLVAACAVMGLGQAALFTFQPLLMAATGLSLARINGAFALGSALFLVGTPLWALVGDRIGRKPVLMVALAGFLVSHVFLLGLVLACRAGRLSGDAVGVGLLLSRVVYGLTVSGLVTATQGWLVAGWPADKRLLGLSRLSAGLTFGRLVGPLLAAATLWVSPLGPLWLVALAALPVLAALGGLAEARTMPTVATVRPWPVWRGLAPYWLVAFVSQCTLGLVQYVTASWLVARLHWSPEVAAARLGGMMGLAGAGSLAVQLLLLPRLARAERQAVRAAWGLVPALALMPLTGSGWSAWLGLASLAAVLALVVPTYTHRAVEVTGAGHPGRVSAALATAHTVGYTVSAALGGWLFDRHPDAPLWLAVLGALLLAGTLGNVVRPSWEAAMP</sequence>
<accession>A0A0K6GXI0</accession>
<evidence type="ECO:0000256" key="3">
    <source>
        <dbReference type="ARBA" id="ARBA00023136"/>
    </source>
</evidence>
<evidence type="ECO:0000259" key="5">
    <source>
        <dbReference type="PROSITE" id="PS50850"/>
    </source>
</evidence>
<evidence type="ECO:0000256" key="2">
    <source>
        <dbReference type="ARBA" id="ARBA00022989"/>
    </source>
</evidence>
<dbReference type="InterPro" id="IPR011701">
    <property type="entry name" value="MFS"/>
</dbReference>
<proteinExistence type="predicted"/>
<dbReference type="GO" id="GO:0022857">
    <property type="term" value="F:transmembrane transporter activity"/>
    <property type="evidence" value="ECO:0007669"/>
    <property type="project" value="InterPro"/>
</dbReference>
<feature type="transmembrane region" description="Helical" evidence="4">
    <location>
        <begin position="216"/>
        <end position="235"/>
    </location>
</feature>
<organism evidence="6 7">
    <name type="scientific">Gulbenkiania indica</name>
    <dbReference type="NCBI Taxonomy" id="375574"/>
    <lineage>
        <taxon>Bacteria</taxon>
        <taxon>Pseudomonadati</taxon>
        <taxon>Pseudomonadota</taxon>
        <taxon>Betaproteobacteria</taxon>
        <taxon>Neisseriales</taxon>
        <taxon>Chromobacteriaceae</taxon>
        <taxon>Gulbenkiania</taxon>
    </lineage>
</organism>
<dbReference type="OrthoDB" id="65739at2"/>
<dbReference type="AlphaFoldDB" id="A0A0K6GXI0"/>
<feature type="transmembrane region" description="Helical" evidence="4">
    <location>
        <begin position="255"/>
        <end position="275"/>
    </location>
</feature>
<feature type="domain" description="Major facilitator superfamily (MFS) profile" evidence="5">
    <location>
        <begin position="10"/>
        <end position="399"/>
    </location>
</feature>
<evidence type="ECO:0000256" key="1">
    <source>
        <dbReference type="ARBA" id="ARBA00022692"/>
    </source>
</evidence>
<evidence type="ECO:0000256" key="4">
    <source>
        <dbReference type="SAM" id="Phobius"/>
    </source>
</evidence>
<feature type="transmembrane region" description="Helical" evidence="4">
    <location>
        <begin position="42"/>
        <end position="64"/>
    </location>
</feature>
<keyword evidence="3 4" id="KW-0472">Membrane</keyword>
<gene>
    <name evidence="6" type="ORF">Ga0061063_1750</name>
</gene>
<dbReference type="InterPro" id="IPR020846">
    <property type="entry name" value="MFS_dom"/>
</dbReference>
<feature type="transmembrane region" description="Helical" evidence="4">
    <location>
        <begin position="370"/>
        <end position="390"/>
    </location>
</feature>
<evidence type="ECO:0000313" key="6">
    <source>
        <dbReference type="EMBL" id="CUA83452.1"/>
    </source>
</evidence>
<keyword evidence="7" id="KW-1185">Reference proteome</keyword>
<feature type="transmembrane region" description="Helical" evidence="4">
    <location>
        <begin position="117"/>
        <end position="138"/>
    </location>
</feature>
<reference evidence="7" key="1">
    <citation type="submission" date="2015-08" db="EMBL/GenBank/DDBJ databases">
        <authorList>
            <person name="Varghese N."/>
        </authorList>
    </citation>
    <scope>NUCLEOTIDE SEQUENCE [LARGE SCALE GENOMIC DNA]</scope>
    <source>
        <strain evidence="7">DSM 17901</strain>
    </source>
</reference>
<keyword evidence="2 4" id="KW-1133">Transmembrane helix</keyword>
<evidence type="ECO:0000313" key="7">
    <source>
        <dbReference type="Proteomes" id="UP000243535"/>
    </source>
</evidence>
<feature type="transmembrane region" description="Helical" evidence="4">
    <location>
        <begin position="76"/>
        <end position="97"/>
    </location>
</feature>
<dbReference type="Proteomes" id="UP000243535">
    <property type="component" value="Unassembled WGS sequence"/>
</dbReference>
<dbReference type="EMBL" id="CYHA01000003">
    <property type="protein sequence ID" value="CUA83452.1"/>
    <property type="molecule type" value="Genomic_DNA"/>
</dbReference>
<keyword evidence="1 4" id="KW-0812">Transmembrane</keyword>
<protein>
    <submittedName>
        <fullName evidence="6">Predicted arabinose efflux permease, MFS family</fullName>
    </submittedName>
</protein>
<name>A0A0K6GXI0_9NEIS</name>
<feature type="transmembrane region" description="Helical" evidence="4">
    <location>
        <begin position="287"/>
        <end position="305"/>
    </location>
</feature>
<dbReference type="PROSITE" id="PS50850">
    <property type="entry name" value="MFS"/>
    <property type="match status" value="1"/>
</dbReference>